<dbReference type="Pfam" id="PF03466">
    <property type="entry name" value="LysR_substrate"/>
    <property type="match status" value="1"/>
</dbReference>
<name>A0ABV7DM49_9HYPH</name>
<evidence type="ECO:0000313" key="7">
    <source>
        <dbReference type="Proteomes" id="UP001595377"/>
    </source>
</evidence>
<dbReference type="Pfam" id="PF00126">
    <property type="entry name" value="HTH_1"/>
    <property type="match status" value="1"/>
</dbReference>
<comment type="caution">
    <text evidence="6">The sequence shown here is derived from an EMBL/GenBank/DDBJ whole genome shotgun (WGS) entry which is preliminary data.</text>
</comment>
<evidence type="ECO:0000256" key="1">
    <source>
        <dbReference type="ARBA" id="ARBA00009437"/>
    </source>
</evidence>
<sequence>MVRRFYDLPPLTALAVFEACARHSSFKLAAAELNVTPGAVSRQIKAIEEDLGVPLFARRARGVTPTPAGEELYAVLATGFSRASDVIRSIRRGDKSRNVIIACSDVFATMWLIPRMPDFWRNVGDVTVDHLISDDVRTFRRAEVELRIRHGLGAWIDETAEFLFRDCLYPVCSPRFAEVHSDATSQALPRLPLIDVNWIDPDWMGWDELLLRAGIRQHAANIRRLGKFSVALQAAMADQGVVIGWHRMVQPLVERGQLVRFTELLIPSPGAYYLTWNTNRDLSAAAIVLRDWIRRVAEGEREAALPGDARLA</sequence>
<dbReference type="PRINTS" id="PR00039">
    <property type="entry name" value="HTHLYSR"/>
</dbReference>
<gene>
    <name evidence="6" type="ORF">ACFOHH_23160</name>
</gene>
<proteinExistence type="inferred from homology"/>
<dbReference type="SUPFAM" id="SSF46785">
    <property type="entry name" value="Winged helix' DNA-binding domain"/>
    <property type="match status" value="1"/>
</dbReference>
<dbReference type="Gene3D" id="3.40.190.10">
    <property type="entry name" value="Periplasmic binding protein-like II"/>
    <property type="match status" value="2"/>
</dbReference>
<dbReference type="InterPro" id="IPR058163">
    <property type="entry name" value="LysR-type_TF_proteobact-type"/>
</dbReference>
<evidence type="ECO:0000256" key="4">
    <source>
        <dbReference type="ARBA" id="ARBA00023163"/>
    </source>
</evidence>
<dbReference type="PROSITE" id="PS50931">
    <property type="entry name" value="HTH_LYSR"/>
    <property type="match status" value="1"/>
</dbReference>
<protein>
    <submittedName>
        <fullName evidence="6">LysR family transcriptional regulator</fullName>
    </submittedName>
</protein>
<evidence type="ECO:0000256" key="3">
    <source>
        <dbReference type="ARBA" id="ARBA00023125"/>
    </source>
</evidence>
<evidence type="ECO:0000256" key="2">
    <source>
        <dbReference type="ARBA" id="ARBA00023015"/>
    </source>
</evidence>
<dbReference type="InterPro" id="IPR036390">
    <property type="entry name" value="WH_DNA-bd_sf"/>
</dbReference>
<accession>A0ABV7DM49</accession>
<evidence type="ECO:0000259" key="5">
    <source>
        <dbReference type="PROSITE" id="PS50931"/>
    </source>
</evidence>
<dbReference type="PANTHER" id="PTHR30537:SF74">
    <property type="entry name" value="HTH-TYPE TRANSCRIPTIONAL REGULATOR TRPI"/>
    <property type="match status" value="1"/>
</dbReference>
<dbReference type="InterPro" id="IPR005119">
    <property type="entry name" value="LysR_subst-bd"/>
</dbReference>
<evidence type="ECO:0000313" key="6">
    <source>
        <dbReference type="EMBL" id="MFC3076031.1"/>
    </source>
</evidence>
<dbReference type="InterPro" id="IPR000847">
    <property type="entry name" value="LysR_HTH_N"/>
</dbReference>
<keyword evidence="2" id="KW-0805">Transcription regulation</keyword>
<dbReference type="SUPFAM" id="SSF53850">
    <property type="entry name" value="Periplasmic binding protein-like II"/>
    <property type="match status" value="1"/>
</dbReference>
<dbReference type="Proteomes" id="UP001595377">
    <property type="component" value="Unassembled WGS sequence"/>
</dbReference>
<dbReference type="PANTHER" id="PTHR30537">
    <property type="entry name" value="HTH-TYPE TRANSCRIPTIONAL REGULATOR"/>
    <property type="match status" value="1"/>
</dbReference>
<keyword evidence="3" id="KW-0238">DNA-binding</keyword>
<comment type="similarity">
    <text evidence="1">Belongs to the LysR transcriptional regulatory family.</text>
</comment>
<dbReference type="RefSeq" id="WP_257318266.1">
    <property type="nucleotide sequence ID" value="NZ_JANFDG010000046.1"/>
</dbReference>
<dbReference type="EMBL" id="JBHRSP010000045">
    <property type="protein sequence ID" value="MFC3076031.1"/>
    <property type="molecule type" value="Genomic_DNA"/>
</dbReference>
<reference evidence="7" key="1">
    <citation type="journal article" date="2019" name="Int. J. Syst. Evol. Microbiol.">
        <title>The Global Catalogue of Microorganisms (GCM) 10K type strain sequencing project: providing services to taxonomists for standard genome sequencing and annotation.</title>
        <authorList>
            <consortium name="The Broad Institute Genomics Platform"/>
            <consortium name="The Broad Institute Genome Sequencing Center for Infectious Disease"/>
            <person name="Wu L."/>
            <person name="Ma J."/>
        </authorList>
    </citation>
    <scope>NUCLEOTIDE SEQUENCE [LARGE SCALE GENOMIC DNA]</scope>
    <source>
        <strain evidence="7">KCTC 52677</strain>
    </source>
</reference>
<keyword evidence="4" id="KW-0804">Transcription</keyword>
<feature type="domain" description="HTH lysR-type" evidence="5">
    <location>
        <begin position="9"/>
        <end position="66"/>
    </location>
</feature>
<dbReference type="Gene3D" id="1.10.10.10">
    <property type="entry name" value="Winged helix-like DNA-binding domain superfamily/Winged helix DNA-binding domain"/>
    <property type="match status" value="1"/>
</dbReference>
<dbReference type="InterPro" id="IPR036388">
    <property type="entry name" value="WH-like_DNA-bd_sf"/>
</dbReference>
<keyword evidence="7" id="KW-1185">Reference proteome</keyword>
<organism evidence="6 7">
    <name type="scientific">Shinella pollutisoli</name>
    <dbReference type="NCBI Taxonomy" id="2250594"/>
    <lineage>
        <taxon>Bacteria</taxon>
        <taxon>Pseudomonadati</taxon>
        <taxon>Pseudomonadota</taxon>
        <taxon>Alphaproteobacteria</taxon>
        <taxon>Hyphomicrobiales</taxon>
        <taxon>Rhizobiaceae</taxon>
        <taxon>Shinella</taxon>
    </lineage>
</organism>